<dbReference type="InterPro" id="IPR035965">
    <property type="entry name" value="PAS-like_dom_sf"/>
</dbReference>
<evidence type="ECO:0000313" key="3">
    <source>
        <dbReference type="Proteomes" id="UP000463951"/>
    </source>
</evidence>
<dbReference type="Proteomes" id="UP000463951">
    <property type="component" value="Chromosome"/>
</dbReference>
<name>A0A499UKM7_9ACTN</name>
<feature type="region of interest" description="Disordered" evidence="1">
    <location>
        <begin position="217"/>
        <end position="253"/>
    </location>
</feature>
<evidence type="ECO:0000313" key="2">
    <source>
        <dbReference type="EMBL" id="BBJ42304.1"/>
    </source>
</evidence>
<dbReference type="Gene3D" id="3.30.450.20">
    <property type="entry name" value="PAS domain"/>
    <property type="match status" value="1"/>
</dbReference>
<protein>
    <recommendedName>
        <fullName evidence="4">PAS domain-containing protein</fullName>
    </recommendedName>
</protein>
<reference evidence="2 3" key="1">
    <citation type="journal article" date="2020" name="Int. J. Syst. Evol. Microbiol.">
        <title>Reclassification of Streptomyces castelarensis and Streptomyces sporoclivatus as later heterotypic synonyms of Streptomyces antimycoticus.</title>
        <authorList>
            <person name="Komaki H."/>
            <person name="Tamura T."/>
        </authorList>
    </citation>
    <scope>NUCLEOTIDE SEQUENCE [LARGE SCALE GENOMIC DNA]</scope>
    <source>
        <strain evidence="2 3">NBRC 100767</strain>
    </source>
</reference>
<accession>A0A499UKM7</accession>
<dbReference type="SUPFAM" id="SSF55785">
    <property type="entry name" value="PYP-like sensor domain (PAS domain)"/>
    <property type="match status" value="1"/>
</dbReference>
<sequence>MRTEDLLAAIATGLWRWDSVSGAVSYDAEAARLVGLPAEPVTLPEAAARACFHPADWLEVKAIVDLAVAEGTLAEARLRIVDEKGTVLRTVRTRSRPIARGGSEDGYYLLGTLQEVPDPLPGTSAAGPPVTGDWRRNREAFLLDAGRALAEAMSTAEVLRVAAGLSMPGFSPEGLAVFGVQGERISVIGHHGPRAGPITLFTTSRWARTIRRPRWSAPAGPSICPRRRSTAAGFRPPGRSAGPVSAGPGRFCR</sequence>
<evidence type="ECO:0000256" key="1">
    <source>
        <dbReference type="SAM" id="MobiDB-lite"/>
    </source>
</evidence>
<gene>
    <name evidence="2" type="ORF">SSPO_050220</name>
</gene>
<organism evidence="2 3">
    <name type="scientific">Streptomyces antimycoticus</name>
    <dbReference type="NCBI Taxonomy" id="68175"/>
    <lineage>
        <taxon>Bacteria</taxon>
        <taxon>Bacillati</taxon>
        <taxon>Actinomycetota</taxon>
        <taxon>Actinomycetes</taxon>
        <taxon>Kitasatosporales</taxon>
        <taxon>Streptomycetaceae</taxon>
        <taxon>Streptomyces</taxon>
        <taxon>Streptomyces violaceusniger group</taxon>
    </lineage>
</organism>
<dbReference type="EMBL" id="AP019620">
    <property type="protein sequence ID" value="BBJ42304.1"/>
    <property type="molecule type" value="Genomic_DNA"/>
</dbReference>
<dbReference type="AlphaFoldDB" id="A0A499UKM7"/>
<proteinExistence type="predicted"/>
<evidence type="ECO:0008006" key="4">
    <source>
        <dbReference type="Google" id="ProtNLM"/>
    </source>
</evidence>